<evidence type="ECO:0000313" key="3">
    <source>
        <dbReference type="Proteomes" id="UP000190774"/>
    </source>
</evidence>
<accession>A0A1T4X6L3</accession>
<gene>
    <name evidence="2" type="ORF">SAMN02745166_01126</name>
</gene>
<dbReference type="Proteomes" id="UP000190774">
    <property type="component" value="Unassembled WGS sequence"/>
</dbReference>
<reference evidence="3" key="1">
    <citation type="submission" date="2017-02" db="EMBL/GenBank/DDBJ databases">
        <authorList>
            <person name="Varghese N."/>
            <person name="Submissions S."/>
        </authorList>
    </citation>
    <scope>NUCLEOTIDE SEQUENCE [LARGE SCALE GENOMIC DNA]</scope>
    <source>
        <strain evidence="3">ATCC 700200</strain>
    </source>
</reference>
<proteinExistence type="predicted"/>
<name>A0A1T4X6L3_9BACT</name>
<evidence type="ECO:0000259" key="1">
    <source>
        <dbReference type="Pfam" id="PF20283"/>
    </source>
</evidence>
<dbReference type="InterPro" id="IPR046913">
    <property type="entry name" value="ABC-3C_CTD7"/>
</dbReference>
<dbReference type="Pfam" id="PF20283">
    <property type="entry name" value="CTD7"/>
    <property type="match status" value="1"/>
</dbReference>
<evidence type="ECO:0000313" key="2">
    <source>
        <dbReference type="EMBL" id="SKA85273.1"/>
    </source>
</evidence>
<feature type="domain" description="ABC-three component systems C-terminal" evidence="1">
    <location>
        <begin position="269"/>
        <end position="388"/>
    </location>
</feature>
<dbReference type="AlphaFoldDB" id="A0A1T4X6L3"/>
<dbReference type="EMBL" id="FUYE01000003">
    <property type="protein sequence ID" value="SKA85273.1"/>
    <property type="molecule type" value="Genomic_DNA"/>
</dbReference>
<dbReference type="STRING" id="48467.SAMN02745166_01126"/>
<sequence>MSSSSKPRKPRSTSVPGQALGYFAQETKMTELLARAGPGDLVSLEVLDDIAVQKVGGEVSLVQSKSALTSNPVADRALPLWKTFSNWATELAEMRDFTKLSLVIAVSNPRSGDFATLFHNASTLDEAKSALLLTKNAFKDELSSATSDKKDLTFHLKRFFQSELNISCEIIRCFRLETNIVSPQEDLPNCFPFIPESHLEDIVVHALGWVKRQAEILIEKRLPAILSRDDFHKEMVTFIRKHRERAILRSFAPAKIPDDKKAELMPRMFVRQLETVGADFLDRVQAVSDYFRTAYDKTRWGALGEIHPTSFDEFNDDLHRAWQNVRRQVEVQHSSLNDAGRGLLVYSECCRHSADLEGQKVPNHFVPGSFHHLSDEQLVGWHPRFAEILATKGATIV</sequence>
<keyword evidence="3" id="KW-1185">Reference proteome</keyword>
<protein>
    <recommendedName>
        <fullName evidence="1">ABC-three component systems C-terminal domain-containing protein</fullName>
    </recommendedName>
</protein>
<organism evidence="2 3">
    <name type="scientific">Prosthecobacter debontii</name>
    <dbReference type="NCBI Taxonomy" id="48467"/>
    <lineage>
        <taxon>Bacteria</taxon>
        <taxon>Pseudomonadati</taxon>
        <taxon>Verrucomicrobiota</taxon>
        <taxon>Verrucomicrobiia</taxon>
        <taxon>Verrucomicrobiales</taxon>
        <taxon>Verrucomicrobiaceae</taxon>
        <taxon>Prosthecobacter</taxon>
    </lineage>
</organism>